<dbReference type="EMBL" id="ML208402">
    <property type="protein sequence ID" value="TFK66549.1"/>
    <property type="molecule type" value="Genomic_DNA"/>
</dbReference>
<reference evidence="1 2" key="1">
    <citation type="journal article" date="2019" name="Nat. Ecol. Evol.">
        <title>Megaphylogeny resolves global patterns of mushroom evolution.</title>
        <authorList>
            <person name="Varga T."/>
            <person name="Krizsan K."/>
            <person name="Foldi C."/>
            <person name="Dima B."/>
            <person name="Sanchez-Garcia M."/>
            <person name="Sanchez-Ramirez S."/>
            <person name="Szollosi G.J."/>
            <person name="Szarkandi J.G."/>
            <person name="Papp V."/>
            <person name="Albert L."/>
            <person name="Andreopoulos W."/>
            <person name="Angelini C."/>
            <person name="Antonin V."/>
            <person name="Barry K.W."/>
            <person name="Bougher N.L."/>
            <person name="Buchanan P."/>
            <person name="Buyck B."/>
            <person name="Bense V."/>
            <person name="Catcheside P."/>
            <person name="Chovatia M."/>
            <person name="Cooper J."/>
            <person name="Damon W."/>
            <person name="Desjardin D."/>
            <person name="Finy P."/>
            <person name="Geml J."/>
            <person name="Haridas S."/>
            <person name="Hughes K."/>
            <person name="Justo A."/>
            <person name="Karasinski D."/>
            <person name="Kautmanova I."/>
            <person name="Kiss B."/>
            <person name="Kocsube S."/>
            <person name="Kotiranta H."/>
            <person name="LaButti K.M."/>
            <person name="Lechner B.E."/>
            <person name="Liimatainen K."/>
            <person name="Lipzen A."/>
            <person name="Lukacs Z."/>
            <person name="Mihaltcheva S."/>
            <person name="Morgado L.N."/>
            <person name="Niskanen T."/>
            <person name="Noordeloos M.E."/>
            <person name="Ohm R.A."/>
            <person name="Ortiz-Santana B."/>
            <person name="Ovrebo C."/>
            <person name="Racz N."/>
            <person name="Riley R."/>
            <person name="Savchenko A."/>
            <person name="Shiryaev A."/>
            <person name="Soop K."/>
            <person name="Spirin V."/>
            <person name="Szebenyi C."/>
            <person name="Tomsovsky M."/>
            <person name="Tulloss R.E."/>
            <person name="Uehling J."/>
            <person name="Grigoriev I.V."/>
            <person name="Vagvolgyi C."/>
            <person name="Papp T."/>
            <person name="Martin F.M."/>
            <person name="Miettinen O."/>
            <person name="Hibbett D.S."/>
            <person name="Nagy L.G."/>
        </authorList>
    </citation>
    <scope>NUCLEOTIDE SEQUENCE [LARGE SCALE GENOMIC DNA]</scope>
    <source>
        <strain evidence="1 2">NL-1719</strain>
    </source>
</reference>
<evidence type="ECO:0000313" key="1">
    <source>
        <dbReference type="EMBL" id="TFK66549.1"/>
    </source>
</evidence>
<protein>
    <submittedName>
        <fullName evidence="1">Uncharacterized protein</fullName>
    </submittedName>
</protein>
<accession>A0ACD3ALM6</accession>
<evidence type="ECO:0000313" key="2">
    <source>
        <dbReference type="Proteomes" id="UP000308600"/>
    </source>
</evidence>
<proteinExistence type="predicted"/>
<name>A0ACD3ALM6_9AGAR</name>
<dbReference type="Proteomes" id="UP000308600">
    <property type="component" value="Unassembled WGS sequence"/>
</dbReference>
<gene>
    <name evidence="1" type="ORF">BDN72DRAFT_844239</name>
</gene>
<sequence length="443" mass="50370">MRLSLPIALPPEILHFILDEYVPVYDAERIEVTRTRKTKIPKNWAPYASQLQFFAQLRFVCRSWYNFITPLLYSTFTLPTHPHEDLERFSKGLSYHPDLIDHLVLRGHLGDGAMQHAAELLAACLSQCTHLRTLEILDAHRIFRGSSKSKSMAIFRSLPPTVSLNRLIFRFPRRNGLRIYPISITLVGLGPLVQTLKTLEIHDPYGKDNDAILNLPSTFPNLQRFVVRGAGLDVNLPKLVSRICFNGPPTQAMLDATFGPLRYERAIPLRDLTLHWNGTCRATDTILHLLETNDLGQNLTSLCIYSSHPSEHQGATDEVLALAGKIIAACPCLETFIYFIMCPDTIFTVLPRTLKTLGLPLVHDTYYEYLNNYMPKPLTPSHHKPLIDWLKRTDRKGFKQLLLQTSPRDSHRLEGVKRACQAANIELILSGGLTTVQTFEWMQ</sequence>
<keyword evidence="2" id="KW-1185">Reference proteome</keyword>
<organism evidence="1 2">
    <name type="scientific">Pluteus cervinus</name>
    <dbReference type="NCBI Taxonomy" id="181527"/>
    <lineage>
        <taxon>Eukaryota</taxon>
        <taxon>Fungi</taxon>
        <taxon>Dikarya</taxon>
        <taxon>Basidiomycota</taxon>
        <taxon>Agaricomycotina</taxon>
        <taxon>Agaricomycetes</taxon>
        <taxon>Agaricomycetidae</taxon>
        <taxon>Agaricales</taxon>
        <taxon>Pluteineae</taxon>
        <taxon>Pluteaceae</taxon>
        <taxon>Pluteus</taxon>
    </lineage>
</organism>